<dbReference type="RefSeq" id="WP_066724723.1">
    <property type="nucleotide sequence ID" value="NZ_JBHSLU010000004.1"/>
</dbReference>
<accession>A0ABW0NTT3</accession>
<dbReference type="PANTHER" id="PTHR11240:SF22">
    <property type="entry name" value="RIBONUCLEASE T2"/>
    <property type="match status" value="1"/>
</dbReference>
<dbReference type="PROSITE" id="PS00531">
    <property type="entry name" value="RNASE_T2_2"/>
    <property type="match status" value="1"/>
</dbReference>
<comment type="caution">
    <text evidence="4">The sequence shown here is derived from an EMBL/GenBank/DDBJ whole genome shotgun (WGS) entry which is preliminary data.</text>
</comment>
<feature type="signal peptide" evidence="3">
    <location>
        <begin position="1"/>
        <end position="22"/>
    </location>
</feature>
<keyword evidence="5" id="KW-1185">Reference proteome</keyword>
<dbReference type="InterPro" id="IPR018188">
    <property type="entry name" value="RNase_T2_His_AS_1"/>
</dbReference>
<dbReference type="Pfam" id="PF00445">
    <property type="entry name" value="Ribonuclease_T2"/>
    <property type="match status" value="1"/>
</dbReference>
<dbReference type="PROSITE" id="PS00530">
    <property type="entry name" value="RNASE_T2_1"/>
    <property type="match status" value="1"/>
</dbReference>
<evidence type="ECO:0000256" key="2">
    <source>
        <dbReference type="RuleBase" id="RU004328"/>
    </source>
</evidence>
<keyword evidence="3" id="KW-0732">Signal</keyword>
<dbReference type="Gene3D" id="3.90.730.10">
    <property type="entry name" value="Ribonuclease T2-like"/>
    <property type="match status" value="1"/>
</dbReference>
<evidence type="ECO:0000313" key="5">
    <source>
        <dbReference type="Proteomes" id="UP001596060"/>
    </source>
</evidence>
<evidence type="ECO:0000313" key="4">
    <source>
        <dbReference type="EMBL" id="MFC5503871.1"/>
    </source>
</evidence>
<comment type="similarity">
    <text evidence="1 2">Belongs to the RNase T2 family.</text>
</comment>
<dbReference type="InterPro" id="IPR033130">
    <property type="entry name" value="RNase_T2_His_AS_2"/>
</dbReference>
<dbReference type="InterPro" id="IPR001568">
    <property type="entry name" value="RNase_T2-like"/>
</dbReference>
<dbReference type="PANTHER" id="PTHR11240">
    <property type="entry name" value="RIBONUCLEASE T2"/>
    <property type="match status" value="1"/>
</dbReference>
<protein>
    <submittedName>
        <fullName evidence="4">Ribonuclease T</fullName>
    </submittedName>
</protein>
<evidence type="ECO:0000256" key="3">
    <source>
        <dbReference type="SAM" id="SignalP"/>
    </source>
</evidence>
<organism evidence="4 5">
    <name type="scientific">Bosea massiliensis</name>
    <dbReference type="NCBI Taxonomy" id="151419"/>
    <lineage>
        <taxon>Bacteria</taxon>
        <taxon>Pseudomonadati</taxon>
        <taxon>Pseudomonadota</taxon>
        <taxon>Alphaproteobacteria</taxon>
        <taxon>Hyphomicrobiales</taxon>
        <taxon>Boseaceae</taxon>
        <taxon>Bosea</taxon>
    </lineage>
</organism>
<name>A0ABW0NTT3_9HYPH</name>
<dbReference type="EMBL" id="JBHSLU010000004">
    <property type="protein sequence ID" value="MFC5503871.1"/>
    <property type="molecule type" value="Genomic_DNA"/>
</dbReference>
<evidence type="ECO:0000256" key="1">
    <source>
        <dbReference type="ARBA" id="ARBA00007469"/>
    </source>
</evidence>
<feature type="chain" id="PRO_5046478367" evidence="3">
    <location>
        <begin position="23"/>
        <end position="222"/>
    </location>
</feature>
<dbReference type="SUPFAM" id="SSF55895">
    <property type="entry name" value="Ribonuclease Rh-like"/>
    <property type="match status" value="1"/>
</dbReference>
<dbReference type="CDD" id="cd01062">
    <property type="entry name" value="RNase_T2_prok"/>
    <property type="match status" value="1"/>
</dbReference>
<reference evidence="5" key="1">
    <citation type="journal article" date="2019" name="Int. J. Syst. Evol. Microbiol.">
        <title>The Global Catalogue of Microorganisms (GCM) 10K type strain sequencing project: providing services to taxonomists for standard genome sequencing and annotation.</title>
        <authorList>
            <consortium name="The Broad Institute Genomics Platform"/>
            <consortium name="The Broad Institute Genome Sequencing Center for Infectious Disease"/>
            <person name="Wu L."/>
            <person name="Ma J."/>
        </authorList>
    </citation>
    <scope>NUCLEOTIDE SEQUENCE [LARGE SCALE GENOMIC DNA]</scope>
    <source>
        <strain evidence="5">CCUG 43117</strain>
    </source>
</reference>
<dbReference type="Proteomes" id="UP001596060">
    <property type="component" value="Unassembled WGS sequence"/>
</dbReference>
<gene>
    <name evidence="4" type="ORF">ACFPN9_01215</name>
</gene>
<sequence length="222" mass="24607">MRLARFALALPLLLGLATTAQAQPRNQRGGEPGSFDFYVLALSWSPGFCELDGERDRNREQCAEGAGLGFVVHGLWPQHEQGYPSECGPAGRTPSRIALDQAKGLFPSEGLARHQWRKHGTCSGSSPSDYFADTRRAREKIIIPPALANPKREQNWTAIDLERAFVDANPGLRTDMMSVACRRGVLQEVRICLSKDLRSFQTCQEVDRSGCRTRDITVPAPR</sequence>
<dbReference type="InterPro" id="IPR039378">
    <property type="entry name" value="RNase_T2_prok"/>
</dbReference>
<proteinExistence type="inferred from homology"/>
<dbReference type="InterPro" id="IPR036430">
    <property type="entry name" value="RNase_T2-like_sf"/>
</dbReference>